<evidence type="ECO:0000256" key="1">
    <source>
        <dbReference type="ARBA" id="ARBA00022603"/>
    </source>
</evidence>
<dbReference type="AlphaFoldDB" id="A0AAW1MB32"/>
<reference evidence="7" key="1">
    <citation type="submission" date="2024-03" db="EMBL/GenBank/DDBJ databases">
        <title>WGS assembly of Saponaria officinalis var. Norfolk2.</title>
        <authorList>
            <person name="Jenkins J."/>
            <person name="Shu S."/>
            <person name="Grimwood J."/>
            <person name="Barry K."/>
            <person name="Goodstein D."/>
            <person name="Schmutz J."/>
            <person name="Leebens-Mack J."/>
            <person name="Osbourn A."/>
        </authorList>
    </citation>
    <scope>NUCLEOTIDE SEQUENCE [LARGE SCALE GENOMIC DNA]</scope>
    <source>
        <strain evidence="7">JIC</strain>
    </source>
</reference>
<feature type="active site" description="Proton acceptor" evidence="4">
    <location>
        <position position="276"/>
    </location>
</feature>
<dbReference type="Proteomes" id="UP001443914">
    <property type="component" value="Unassembled WGS sequence"/>
</dbReference>
<evidence type="ECO:0000256" key="3">
    <source>
        <dbReference type="ARBA" id="ARBA00022691"/>
    </source>
</evidence>
<sequence length="371" mass="41010">MNSVVNNHSNGKETYPKMTVDEDEKMAGLAVSLANAAALPMILKSAFELKVLDIICDAGEGAYLSPTEIAGKIGSKNPNAPVLLDRMLRLLTSYSVLQCKLQKGDGGAVRLYGPAPLCKYLANTDNQGSLGPLLSLHHDKVMMESWYHLNEYVKEGGEVPFKRAHGLIQFDYTGTDARFNHVFNQGMAHHTILVMKKLLDKYKGFDEVKVLVDVGGSIGVNVSLIVDKYPHIKGINYDLPHVIADAPSYPGVEHVGGDMFQSVPNADTIFMKWVLHDWSDEHCLKILSNCCQALPKGGKLILVESLIPLIPEDNLENHMVFSLDSHTLVHNQGGKERSKEDFEALATQTGFSDLEVFCCAYDTWVMELHKK</sequence>
<accession>A0AAW1MB32</accession>
<dbReference type="PIRSF" id="PIRSF005739">
    <property type="entry name" value="O-mtase"/>
    <property type="match status" value="1"/>
</dbReference>
<protein>
    <submittedName>
        <fullName evidence="7">Uncharacterized protein</fullName>
    </submittedName>
</protein>
<dbReference type="Gene3D" id="3.40.50.150">
    <property type="entry name" value="Vaccinia Virus protein VP39"/>
    <property type="match status" value="1"/>
</dbReference>
<gene>
    <name evidence="7" type="ORF">RND81_03G242700</name>
</gene>
<dbReference type="GO" id="GO:0032259">
    <property type="term" value="P:methylation"/>
    <property type="evidence" value="ECO:0007669"/>
    <property type="project" value="UniProtKB-KW"/>
</dbReference>
<proteinExistence type="predicted"/>
<evidence type="ECO:0000256" key="2">
    <source>
        <dbReference type="ARBA" id="ARBA00022679"/>
    </source>
</evidence>
<dbReference type="Pfam" id="PF00891">
    <property type="entry name" value="Methyltransf_2"/>
    <property type="match status" value="1"/>
</dbReference>
<feature type="domain" description="O-methyltransferase C-terminal" evidence="5">
    <location>
        <begin position="146"/>
        <end position="352"/>
    </location>
</feature>
<comment type="caution">
    <text evidence="7">The sequence shown here is derived from an EMBL/GenBank/DDBJ whole genome shotgun (WGS) entry which is preliminary data.</text>
</comment>
<evidence type="ECO:0000313" key="7">
    <source>
        <dbReference type="EMBL" id="KAK9743486.1"/>
    </source>
</evidence>
<dbReference type="InterPro" id="IPR016461">
    <property type="entry name" value="COMT-like"/>
</dbReference>
<dbReference type="Gene3D" id="1.10.10.10">
    <property type="entry name" value="Winged helix-like DNA-binding domain superfamily/Winged helix DNA-binding domain"/>
    <property type="match status" value="1"/>
</dbReference>
<name>A0AAW1MB32_SAPOF</name>
<evidence type="ECO:0000259" key="5">
    <source>
        <dbReference type="Pfam" id="PF00891"/>
    </source>
</evidence>
<dbReference type="InterPro" id="IPR001077">
    <property type="entry name" value="COMT_C"/>
</dbReference>
<dbReference type="GO" id="GO:0046983">
    <property type="term" value="F:protein dimerization activity"/>
    <property type="evidence" value="ECO:0007669"/>
    <property type="project" value="InterPro"/>
</dbReference>
<feature type="domain" description="O-methyltransferase dimerisation" evidence="6">
    <location>
        <begin position="32"/>
        <end position="122"/>
    </location>
</feature>
<keyword evidence="8" id="KW-1185">Reference proteome</keyword>
<dbReference type="SUPFAM" id="SSF53335">
    <property type="entry name" value="S-adenosyl-L-methionine-dependent methyltransferases"/>
    <property type="match status" value="1"/>
</dbReference>
<dbReference type="InterPro" id="IPR012967">
    <property type="entry name" value="COMT_dimerisation"/>
</dbReference>
<keyword evidence="1" id="KW-0489">Methyltransferase</keyword>
<dbReference type="PROSITE" id="PS51683">
    <property type="entry name" value="SAM_OMT_II"/>
    <property type="match status" value="1"/>
</dbReference>
<keyword evidence="3" id="KW-0949">S-adenosyl-L-methionine</keyword>
<evidence type="ECO:0000256" key="4">
    <source>
        <dbReference type="PIRSR" id="PIRSR005739-1"/>
    </source>
</evidence>
<dbReference type="GO" id="GO:0008171">
    <property type="term" value="F:O-methyltransferase activity"/>
    <property type="evidence" value="ECO:0007669"/>
    <property type="project" value="InterPro"/>
</dbReference>
<dbReference type="SUPFAM" id="SSF46785">
    <property type="entry name" value="Winged helix' DNA-binding domain"/>
    <property type="match status" value="1"/>
</dbReference>
<evidence type="ECO:0000259" key="6">
    <source>
        <dbReference type="Pfam" id="PF08100"/>
    </source>
</evidence>
<dbReference type="Pfam" id="PF08100">
    <property type="entry name" value="Dimerisation"/>
    <property type="match status" value="1"/>
</dbReference>
<dbReference type="PANTHER" id="PTHR11746">
    <property type="entry name" value="O-METHYLTRANSFERASE"/>
    <property type="match status" value="1"/>
</dbReference>
<dbReference type="EMBL" id="JBDFQZ010000003">
    <property type="protein sequence ID" value="KAK9743486.1"/>
    <property type="molecule type" value="Genomic_DNA"/>
</dbReference>
<keyword evidence="2" id="KW-0808">Transferase</keyword>
<dbReference type="FunFam" id="3.40.50.150:FF:000061">
    <property type="entry name" value="Caffeic acid O-methyltransferase"/>
    <property type="match status" value="1"/>
</dbReference>
<dbReference type="InterPro" id="IPR036388">
    <property type="entry name" value="WH-like_DNA-bd_sf"/>
</dbReference>
<organism evidence="7 8">
    <name type="scientific">Saponaria officinalis</name>
    <name type="common">Common soapwort</name>
    <name type="synonym">Lychnis saponaria</name>
    <dbReference type="NCBI Taxonomy" id="3572"/>
    <lineage>
        <taxon>Eukaryota</taxon>
        <taxon>Viridiplantae</taxon>
        <taxon>Streptophyta</taxon>
        <taxon>Embryophyta</taxon>
        <taxon>Tracheophyta</taxon>
        <taxon>Spermatophyta</taxon>
        <taxon>Magnoliopsida</taxon>
        <taxon>eudicotyledons</taxon>
        <taxon>Gunneridae</taxon>
        <taxon>Pentapetalae</taxon>
        <taxon>Caryophyllales</taxon>
        <taxon>Caryophyllaceae</taxon>
        <taxon>Caryophylleae</taxon>
        <taxon>Saponaria</taxon>
    </lineage>
</organism>
<evidence type="ECO:0000313" key="8">
    <source>
        <dbReference type="Proteomes" id="UP001443914"/>
    </source>
</evidence>
<dbReference type="FunFam" id="1.10.10.10:FF:000357">
    <property type="entry name" value="Caffeic acid 3-O-methyltransferase"/>
    <property type="match status" value="1"/>
</dbReference>
<dbReference type="InterPro" id="IPR036390">
    <property type="entry name" value="WH_DNA-bd_sf"/>
</dbReference>
<dbReference type="InterPro" id="IPR029063">
    <property type="entry name" value="SAM-dependent_MTases_sf"/>
</dbReference>